<reference evidence="1" key="1">
    <citation type="submission" date="2021-05" db="EMBL/GenBank/DDBJ databases">
        <title>Comparative genomics of three Colletotrichum scovillei strains and genetic complementation revealed genes involved fungal growth and virulence on chili pepper.</title>
        <authorList>
            <person name="Hsieh D.-K."/>
            <person name="Chuang S.-C."/>
            <person name="Chen C.-Y."/>
            <person name="Chao Y.-T."/>
            <person name="Lu M.-Y.J."/>
            <person name="Lee M.-H."/>
            <person name="Shih M.-C."/>
        </authorList>
    </citation>
    <scope>NUCLEOTIDE SEQUENCE</scope>
    <source>
        <strain evidence="1">Coll-153</strain>
    </source>
</reference>
<gene>
    <name evidence="1" type="ORF">JMJ77_000664</name>
</gene>
<feature type="non-terminal residue" evidence="1">
    <location>
        <position position="1"/>
    </location>
</feature>
<proteinExistence type="predicted"/>
<comment type="caution">
    <text evidence="1">The sequence shown here is derived from an EMBL/GenBank/DDBJ whole genome shotgun (WGS) entry which is preliminary data.</text>
</comment>
<protein>
    <submittedName>
        <fullName evidence="1">Uncharacterized protein</fullName>
    </submittedName>
</protein>
<sequence>LPALALHSISVVIVERSRVLCALEACAWSPESWPTPRWPLRNSSQPLLV</sequence>
<feature type="non-terminal residue" evidence="1">
    <location>
        <position position="49"/>
    </location>
</feature>
<name>A0A9P7RBP2_9PEZI</name>
<dbReference type="Proteomes" id="UP000699042">
    <property type="component" value="Unassembled WGS sequence"/>
</dbReference>
<accession>A0A9P7RBP2</accession>
<evidence type="ECO:0000313" key="2">
    <source>
        <dbReference type="Proteomes" id="UP000699042"/>
    </source>
</evidence>
<organism evidence="1 2">
    <name type="scientific">Colletotrichum scovillei</name>
    <dbReference type="NCBI Taxonomy" id="1209932"/>
    <lineage>
        <taxon>Eukaryota</taxon>
        <taxon>Fungi</taxon>
        <taxon>Dikarya</taxon>
        <taxon>Ascomycota</taxon>
        <taxon>Pezizomycotina</taxon>
        <taxon>Sordariomycetes</taxon>
        <taxon>Hypocreomycetidae</taxon>
        <taxon>Glomerellales</taxon>
        <taxon>Glomerellaceae</taxon>
        <taxon>Colletotrichum</taxon>
        <taxon>Colletotrichum acutatum species complex</taxon>
    </lineage>
</organism>
<dbReference type="EMBL" id="JAESDN010000003">
    <property type="protein sequence ID" value="KAG7053577.1"/>
    <property type="molecule type" value="Genomic_DNA"/>
</dbReference>
<dbReference type="AlphaFoldDB" id="A0A9P7RBP2"/>
<evidence type="ECO:0000313" key="1">
    <source>
        <dbReference type="EMBL" id="KAG7053577.1"/>
    </source>
</evidence>
<keyword evidence="2" id="KW-1185">Reference proteome</keyword>